<dbReference type="Gene3D" id="3.30.420.10">
    <property type="entry name" value="Ribonuclease H-like superfamily/Ribonuclease H"/>
    <property type="match status" value="1"/>
</dbReference>
<dbReference type="PANTHER" id="PTHR47074:SF11">
    <property type="entry name" value="REVERSE TRANSCRIPTASE-LIKE PROTEIN"/>
    <property type="match status" value="1"/>
</dbReference>
<feature type="domain" description="RNase H type-1" evidence="1">
    <location>
        <begin position="294"/>
        <end position="415"/>
    </location>
</feature>
<dbReference type="InterPro" id="IPR026960">
    <property type="entry name" value="RVT-Znf"/>
</dbReference>
<comment type="caution">
    <text evidence="3">The sequence shown here is derived from an EMBL/GenBank/DDBJ whole genome shotgun (WGS) entry which is preliminary data.</text>
</comment>
<protein>
    <recommendedName>
        <fullName evidence="5">RNase H type-1 domain-containing protein</fullName>
    </recommendedName>
</protein>
<sequence>MDLFQAGCRWRIGTGHTVRIWEDPWIPRTPSFRIITPKHSSCPWMYVSDLVLASTREWNEGTISALFWPEDWDYILQIPLSFSNVPDLLIWHYSPNGIFSVRSPYHLALSLDSPANSSTGRWDRRMWQVVWQAHIPNKAKVFMWRAIRNTLPTASNLTKRLKSGSIGYPSCDFVAETSIHTLIHCSFARQVWALSGFQWSLINSHDQSVEEWFAGLILKLSSSDLYLAVMICWSIWWSRNLKLVNKDFLLPLQVVDFARHYLRAYQSQNPQGLNAKSVQQSYWHLPPAGWIKVNFDGGFRDGGRVMGLGSIARDASGSCLAWLSIRLHRGGTAELAEAFAAREAICLARRYQWRRVLLEGDCSTLLHKLSNALPDFSMASTVIEDVRSVSFLVESLSFSLVLRSANSAADFLAKCALNQVGDSSCFPLGLDAVVLGDLTN</sequence>
<dbReference type="PANTHER" id="PTHR47074">
    <property type="entry name" value="BNAC02G40300D PROTEIN"/>
    <property type="match status" value="1"/>
</dbReference>
<proteinExistence type="predicted"/>
<dbReference type="Pfam" id="PF13456">
    <property type="entry name" value="RVT_3"/>
    <property type="match status" value="1"/>
</dbReference>
<reference evidence="3" key="1">
    <citation type="submission" date="2020-06" db="EMBL/GenBank/DDBJ databases">
        <authorList>
            <person name="Li T."/>
            <person name="Hu X."/>
            <person name="Zhang T."/>
            <person name="Song X."/>
            <person name="Zhang H."/>
            <person name="Dai N."/>
            <person name="Sheng W."/>
            <person name="Hou X."/>
            <person name="Wei L."/>
        </authorList>
    </citation>
    <scope>NUCLEOTIDE SEQUENCE</scope>
    <source>
        <strain evidence="3">K16</strain>
        <tissue evidence="3">Leaf</tissue>
    </source>
</reference>
<accession>A0AAE1WE86</accession>
<evidence type="ECO:0000259" key="2">
    <source>
        <dbReference type="Pfam" id="PF13966"/>
    </source>
</evidence>
<evidence type="ECO:0008006" key="5">
    <source>
        <dbReference type="Google" id="ProtNLM"/>
    </source>
</evidence>
<organism evidence="3 4">
    <name type="scientific">Sesamum angolense</name>
    <dbReference type="NCBI Taxonomy" id="2727404"/>
    <lineage>
        <taxon>Eukaryota</taxon>
        <taxon>Viridiplantae</taxon>
        <taxon>Streptophyta</taxon>
        <taxon>Embryophyta</taxon>
        <taxon>Tracheophyta</taxon>
        <taxon>Spermatophyta</taxon>
        <taxon>Magnoliopsida</taxon>
        <taxon>eudicotyledons</taxon>
        <taxon>Gunneridae</taxon>
        <taxon>Pentapetalae</taxon>
        <taxon>asterids</taxon>
        <taxon>lamiids</taxon>
        <taxon>Lamiales</taxon>
        <taxon>Pedaliaceae</taxon>
        <taxon>Sesamum</taxon>
    </lineage>
</organism>
<dbReference type="SUPFAM" id="SSF53098">
    <property type="entry name" value="Ribonuclease H-like"/>
    <property type="match status" value="1"/>
</dbReference>
<evidence type="ECO:0000313" key="3">
    <source>
        <dbReference type="EMBL" id="KAK4391664.1"/>
    </source>
</evidence>
<dbReference type="AlphaFoldDB" id="A0AAE1WE86"/>
<feature type="domain" description="Reverse transcriptase zinc-binding" evidence="2">
    <location>
        <begin position="118"/>
        <end position="192"/>
    </location>
</feature>
<dbReference type="CDD" id="cd06222">
    <property type="entry name" value="RNase_H_like"/>
    <property type="match status" value="1"/>
</dbReference>
<dbReference type="GO" id="GO:0003676">
    <property type="term" value="F:nucleic acid binding"/>
    <property type="evidence" value="ECO:0007669"/>
    <property type="project" value="InterPro"/>
</dbReference>
<dbReference type="InterPro" id="IPR002156">
    <property type="entry name" value="RNaseH_domain"/>
</dbReference>
<dbReference type="InterPro" id="IPR052929">
    <property type="entry name" value="RNase_H-like_EbsB-rel"/>
</dbReference>
<keyword evidence="4" id="KW-1185">Reference proteome</keyword>
<evidence type="ECO:0000313" key="4">
    <source>
        <dbReference type="Proteomes" id="UP001289374"/>
    </source>
</evidence>
<dbReference type="GO" id="GO:0004523">
    <property type="term" value="F:RNA-DNA hybrid ribonuclease activity"/>
    <property type="evidence" value="ECO:0007669"/>
    <property type="project" value="InterPro"/>
</dbReference>
<evidence type="ECO:0000259" key="1">
    <source>
        <dbReference type="Pfam" id="PF13456"/>
    </source>
</evidence>
<dbReference type="EMBL" id="JACGWL010000011">
    <property type="protein sequence ID" value="KAK4391664.1"/>
    <property type="molecule type" value="Genomic_DNA"/>
</dbReference>
<dbReference type="Pfam" id="PF13966">
    <property type="entry name" value="zf-RVT"/>
    <property type="match status" value="1"/>
</dbReference>
<dbReference type="InterPro" id="IPR036397">
    <property type="entry name" value="RNaseH_sf"/>
</dbReference>
<gene>
    <name evidence="3" type="ORF">Sango_1944200</name>
</gene>
<dbReference type="Proteomes" id="UP001289374">
    <property type="component" value="Unassembled WGS sequence"/>
</dbReference>
<name>A0AAE1WE86_9LAMI</name>
<dbReference type="InterPro" id="IPR012337">
    <property type="entry name" value="RNaseH-like_sf"/>
</dbReference>
<reference evidence="3" key="2">
    <citation type="journal article" date="2024" name="Plant">
        <title>Genomic evolution and insights into agronomic trait innovations of Sesamum species.</title>
        <authorList>
            <person name="Miao H."/>
            <person name="Wang L."/>
            <person name="Qu L."/>
            <person name="Liu H."/>
            <person name="Sun Y."/>
            <person name="Le M."/>
            <person name="Wang Q."/>
            <person name="Wei S."/>
            <person name="Zheng Y."/>
            <person name="Lin W."/>
            <person name="Duan Y."/>
            <person name="Cao H."/>
            <person name="Xiong S."/>
            <person name="Wang X."/>
            <person name="Wei L."/>
            <person name="Li C."/>
            <person name="Ma Q."/>
            <person name="Ju M."/>
            <person name="Zhao R."/>
            <person name="Li G."/>
            <person name="Mu C."/>
            <person name="Tian Q."/>
            <person name="Mei H."/>
            <person name="Zhang T."/>
            <person name="Gao T."/>
            <person name="Zhang H."/>
        </authorList>
    </citation>
    <scope>NUCLEOTIDE SEQUENCE</scope>
    <source>
        <strain evidence="3">K16</strain>
    </source>
</reference>
<dbReference type="InterPro" id="IPR044730">
    <property type="entry name" value="RNase_H-like_dom_plant"/>
</dbReference>